<name>A0A7C9VE47_9BRAD</name>
<dbReference type="SUPFAM" id="SSF141868">
    <property type="entry name" value="EAL domain-like"/>
    <property type="match status" value="1"/>
</dbReference>
<dbReference type="Gene3D" id="3.20.20.450">
    <property type="entry name" value="EAL domain"/>
    <property type="match status" value="1"/>
</dbReference>
<dbReference type="NCBIfam" id="TIGR00254">
    <property type="entry name" value="GGDEF"/>
    <property type="match status" value="1"/>
</dbReference>
<dbReference type="InterPro" id="IPR050706">
    <property type="entry name" value="Cyclic-di-GMP_PDE-like"/>
</dbReference>
<dbReference type="EMBL" id="JAAMRR010000535">
    <property type="protein sequence ID" value="NGX95587.1"/>
    <property type="molecule type" value="Genomic_DNA"/>
</dbReference>
<proteinExistence type="predicted"/>
<dbReference type="InterPro" id="IPR003018">
    <property type="entry name" value="GAF"/>
</dbReference>
<evidence type="ECO:0000259" key="2">
    <source>
        <dbReference type="PROSITE" id="PS50887"/>
    </source>
</evidence>
<dbReference type="Gene3D" id="3.30.450.40">
    <property type="match status" value="1"/>
</dbReference>
<evidence type="ECO:0000259" key="1">
    <source>
        <dbReference type="PROSITE" id="PS50883"/>
    </source>
</evidence>
<comment type="caution">
    <text evidence="3">The sequence shown here is derived from an EMBL/GenBank/DDBJ whole genome shotgun (WGS) entry which is preliminary data.</text>
</comment>
<evidence type="ECO:0000313" key="4">
    <source>
        <dbReference type="Proteomes" id="UP000480266"/>
    </source>
</evidence>
<dbReference type="InterPro" id="IPR001633">
    <property type="entry name" value="EAL_dom"/>
</dbReference>
<dbReference type="Pfam" id="PF00563">
    <property type="entry name" value="EAL"/>
    <property type="match status" value="1"/>
</dbReference>
<dbReference type="SUPFAM" id="SSF55781">
    <property type="entry name" value="GAF domain-like"/>
    <property type="match status" value="1"/>
</dbReference>
<sequence length="626" mass="67307">MQGIENRILRLIADGASLTETAAQICLEVEKASPGAICSVVNVCRAGLLHPLAAPSLAPEYCARMEGVMIGPEVGSCGVAAYTRKPVLVTDISADPKWTKYCAFPTSLGLKACWSAPVIDDGEPIGALAVFFPEARGPCDDELAVFASCVDLCAIAMRRHERALERERRASVDALTALPNRAAFNIALKSLACDDPGSWGLFVVDLDNLKIVNDTFGHRAGDGLLQTASARIAAAVSPDVTFRLGGDEFAVVIRRPEALADLDETAHRILEALRAPADCDGNAIVPSGTIGGAVVSTGDESAEAVYKNADFALYHAKETGRGGFVRFWPGIDTRIVNRQATIKDVSAALGEGRIDAHYQPVMRLDTREIVGVEALCRLRKPNGEIVPAARFRDATSDARVAVELTSRMLDVVARDVRHWIDLGIPFQHVGVNVSTADFYSGDLLSKLEASFGRVGVPLSHIIIEVSENVSIGCRNGDVDRVVERLRASGIRVALDDFGTGHASLTHLLNVPVDAIKIDQTFVARLKRHDASLAIVQGIIDIARKLDIRVIAEGIETEAQAEQLVSMGCRLGQGFLFSAAVDRDSMTEMLLQRAQGMAEFIPMFYEQPPGSEQIFDAVTETELARSA</sequence>
<protein>
    <submittedName>
        <fullName evidence="3">EAL domain-containing protein</fullName>
    </submittedName>
</protein>
<dbReference type="Pfam" id="PF00990">
    <property type="entry name" value="GGDEF"/>
    <property type="match status" value="1"/>
</dbReference>
<dbReference type="InterPro" id="IPR043128">
    <property type="entry name" value="Rev_trsase/Diguanyl_cyclase"/>
</dbReference>
<dbReference type="PROSITE" id="PS50887">
    <property type="entry name" value="GGDEF"/>
    <property type="match status" value="1"/>
</dbReference>
<organism evidence="3 4">
    <name type="scientific">Candidatus Afipia apatlaquensis</name>
    <dbReference type="NCBI Taxonomy" id="2712852"/>
    <lineage>
        <taxon>Bacteria</taxon>
        <taxon>Pseudomonadati</taxon>
        <taxon>Pseudomonadota</taxon>
        <taxon>Alphaproteobacteria</taxon>
        <taxon>Hyphomicrobiales</taxon>
        <taxon>Nitrobacteraceae</taxon>
        <taxon>Afipia</taxon>
    </lineage>
</organism>
<feature type="domain" description="EAL" evidence="1">
    <location>
        <begin position="338"/>
        <end position="593"/>
    </location>
</feature>
<dbReference type="PANTHER" id="PTHR33121:SF70">
    <property type="entry name" value="SIGNALING PROTEIN YKOW"/>
    <property type="match status" value="1"/>
</dbReference>
<dbReference type="CDD" id="cd01949">
    <property type="entry name" value="GGDEF"/>
    <property type="match status" value="1"/>
</dbReference>
<dbReference type="Proteomes" id="UP000480266">
    <property type="component" value="Unassembled WGS sequence"/>
</dbReference>
<reference evidence="3" key="1">
    <citation type="submission" date="2020-02" db="EMBL/GenBank/DDBJ databases">
        <title>Draft genome sequence of Candidatus Afipia apatlaquensis IBT-C3, a potential strain for decolorization of textile dyes.</title>
        <authorList>
            <person name="Sanchez-Reyes A."/>
            <person name="Breton-Deval L."/>
            <person name="Mangelson H."/>
            <person name="Sanchez-Flores A."/>
        </authorList>
    </citation>
    <scope>NUCLEOTIDE SEQUENCE [LARGE SCALE GENOMIC DNA]</scope>
    <source>
        <strain evidence="3">IBT-C3</strain>
    </source>
</reference>
<dbReference type="SMART" id="SM00065">
    <property type="entry name" value="GAF"/>
    <property type="match status" value="1"/>
</dbReference>
<feature type="domain" description="GGDEF" evidence="2">
    <location>
        <begin position="197"/>
        <end position="329"/>
    </location>
</feature>
<keyword evidence="4" id="KW-1185">Reference proteome</keyword>
<dbReference type="Gene3D" id="3.30.70.270">
    <property type="match status" value="1"/>
</dbReference>
<dbReference type="InterPro" id="IPR029787">
    <property type="entry name" value="Nucleotide_cyclase"/>
</dbReference>
<dbReference type="Pfam" id="PF13185">
    <property type="entry name" value="GAF_2"/>
    <property type="match status" value="1"/>
</dbReference>
<dbReference type="InterPro" id="IPR035919">
    <property type="entry name" value="EAL_sf"/>
</dbReference>
<gene>
    <name evidence="3" type="ORF">G4V63_10260</name>
</gene>
<dbReference type="PROSITE" id="PS50883">
    <property type="entry name" value="EAL"/>
    <property type="match status" value="1"/>
</dbReference>
<dbReference type="CDD" id="cd01948">
    <property type="entry name" value="EAL"/>
    <property type="match status" value="1"/>
</dbReference>
<dbReference type="SMART" id="SM00267">
    <property type="entry name" value="GGDEF"/>
    <property type="match status" value="1"/>
</dbReference>
<dbReference type="InterPro" id="IPR029016">
    <property type="entry name" value="GAF-like_dom_sf"/>
</dbReference>
<dbReference type="GO" id="GO:0071111">
    <property type="term" value="F:cyclic-guanylate-specific phosphodiesterase activity"/>
    <property type="evidence" value="ECO:0007669"/>
    <property type="project" value="InterPro"/>
</dbReference>
<dbReference type="SUPFAM" id="SSF55073">
    <property type="entry name" value="Nucleotide cyclase"/>
    <property type="match status" value="1"/>
</dbReference>
<evidence type="ECO:0000313" key="3">
    <source>
        <dbReference type="EMBL" id="NGX95587.1"/>
    </source>
</evidence>
<dbReference type="AlphaFoldDB" id="A0A7C9VE47"/>
<accession>A0A7C9VE47</accession>
<dbReference type="SMART" id="SM00052">
    <property type="entry name" value="EAL"/>
    <property type="match status" value="1"/>
</dbReference>
<dbReference type="PANTHER" id="PTHR33121">
    <property type="entry name" value="CYCLIC DI-GMP PHOSPHODIESTERASE PDEF"/>
    <property type="match status" value="1"/>
</dbReference>
<dbReference type="InterPro" id="IPR000160">
    <property type="entry name" value="GGDEF_dom"/>
</dbReference>